<gene>
    <name evidence="1" type="ORF">ASU35_17190</name>
</gene>
<evidence type="ECO:0000313" key="1">
    <source>
        <dbReference type="EMBL" id="KSV60240.1"/>
    </source>
</evidence>
<keyword evidence="2" id="KW-1185">Reference proteome</keyword>
<evidence type="ECO:0000313" key="2">
    <source>
        <dbReference type="Proteomes" id="UP000054874"/>
    </source>
</evidence>
<sequence>MNKQEKNIVDILTFDEIEDIVDIFIDKVYHTDKTVALITNKELVEYAMDELLEDSYITVKRVDLELDSEDE</sequence>
<reference evidence="1 2" key="1">
    <citation type="submission" date="2015-11" db="EMBL/GenBank/DDBJ databases">
        <title>Butyribacter intestini gen. nov., sp. nov., a butyric acid-producing bacterium of the family Lachnospiraceae isolated from the human faeces.</title>
        <authorList>
            <person name="Zou Y."/>
            <person name="Xue W."/>
            <person name="Luo G."/>
            <person name="Lv M."/>
        </authorList>
    </citation>
    <scope>NUCLEOTIDE SEQUENCE [LARGE SCALE GENOMIC DNA]</scope>
    <source>
        <strain evidence="1 2">ACET-33324</strain>
    </source>
</reference>
<name>A0A0V8QI65_9FIRM</name>
<dbReference type="AlphaFoldDB" id="A0A0V8QI65"/>
<dbReference type="Proteomes" id="UP000054874">
    <property type="component" value="Unassembled WGS sequence"/>
</dbReference>
<accession>A0A0V8QI65</accession>
<dbReference type="EMBL" id="LNAM01000028">
    <property type="protein sequence ID" value="KSV60240.1"/>
    <property type="molecule type" value="Genomic_DNA"/>
</dbReference>
<protein>
    <submittedName>
        <fullName evidence="1">Uncharacterized protein</fullName>
    </submittedName>
</protein>
<dbReference type="STRING" id="290052.ASU35_17190"/>
<organism evidence="1 2">
    <name type="scientific">Acetivibrio ethanolgignens</name>
    <dbReference type="NCBI Taxonomy" id="290052"/>
    <lineage>
        <taxon>Bacteria</taxon>
        <taxon>Bacillati</taxon>
        <taxon>Bacillota</taxon>
        <taxon>Clostridia</taxon>
        <taxon>Eubacteriales</taxon>
        <taxon>Oscillospiraceae</taxon>
        <taxon>Acetivibrio</taxon>
    </lineage>
</organism>
<dbReference type="RefSeq" id="WP_058351555.1">
    <property type="nucleotide sequence ID" value="NZ_CABMMD010000028.1"/>
</dbReference>
<proteinExistence type="predicted"/>
<comment type="caution">
    <text evidence="1">The sequence shown here is derived from an EMBL/GenBank/DDBJ whole genome shotgun (WGS) entry which is preliminary data.</text>
</comment>